<dbReference type="SUPFAM" id="SSF51445">
    <property type="entry name" value="(Trans)glycosidases"/>
    <property type="match status" value="1"/>
</dbReference>
<dbReference type="InterPro" id="IPR017853">
    <property type="entry name" value="GH"/>
</dbReference>
<dbReference type="InterPro" id="IPR050542">
    <property type="entry name" value="Glycosyl_Hydrlase18_Chitinase"/>
</dbReference>
<evidence type="ECO:0000313" key="3">
    <source>
        <dbReference type="EMBL" id="ANZ35481.1"/>
    </source>
</evidence>
<dbReference type="GO" id="GO:0004568">
    <property type="term" value="F:chitinase activity"/>
    <property type="evidence" value="ECO:0007669"/>
    <property type="project" value="TreeGrafter"/>
</dbReference>
<evidence type="ECO:0000259" key="2">
    <source>
        <dbReference type="PROSITE" id="PS51910"/>
    </source>
</evidence>
<dbReference type="GO" id="GO:0005576">
    <property type="term" value="C:extracellular region"/>
    <property type="evidence" value="ECO:0007669"/>
    <property type="project" value="TreeGrafter"/>
</dbReference>
<feature type="signal peptide" evidence="1">
    <location>
        <begin position="1"/>
        <end position="20"/>
    </location>
</feature>
<evidence type="ECO:0000313" key="4">
    <source>
        <dbReference type="Proteomes" id="UP000093053"/>
    </source>
</evidence>
<sequence length="299" mass="32415">MKKLFLALLLVVLAAPPATAATQKRTVVYYQTQYSNGATGTYVSPKPLVDRGTGVTDLLVAAIHLNDNKVVHLNDHPPSHSRYTQMWQDLAAIQARGVNVIGMVGGAAPGSFQRLDTRFDEYYPLLRDTIRTYKLNGVDLDVEERMSIAGIRRVIDQLKADFGSGFIVTLSPVASALRGGGNLSGFNYEELYRSHGSKIAYFNGQFYNGWGSAANTSNYDQIISRGLIPANKVVLGTLTNSANGGSGYVTISTLRSTVTSLKTKYANFGGVAGWEYFNSLPGGTAAPWQWASEVTAMQR</sequence>
<feature type="chain" id="PRO_5008538043" evidence="1">
    <location>
        <begin position="21"/>
        <end position="299"/>
    </location>
</feature>
<proteinExistence type="predicted"/>
<dbReference type="PANTHER" id="PTHR45708:SF60">
    <property type="entry name" value="III CHITINASE, PUTATIVE (AFU_ORTHOLOGUE AFUA_5G03850)-RELATED"/>
    <property type="match status" value="1"/>
</dbReference>
<dbReference type="Proteomes" id="UP000093053">
    <property type="component" value="Chromosome"/>
</dbReference>
<dbReference type="RefSeq" id="WP_065913891.1">
    <property type="nucleotide sequence ID" value="NZ_CP016793.1"/>
</dbReference>
<accession>A0A1B2HCN9</accession>
<dbReference type="PANTHER" id="PTHR45708">
    <property type="entry name" value="ENDOCHITINASE"/>
    <property type="match status" value="1"/>
</dbReference>
<keyword evidence="4" id="KW-1185">Reference proteome</keyword>
<dbReference type="GO" id="GO:0005975">
    <property type="term" value="P:carbohydrate metabolic process"/>
    <property type="evidence" value="ECO:0007669"/>
    <property type="project" value="InterPro"/>
</dbReference>
<keyword evidence="1" id="KW-0732">Signal</keyword>
<name>A0A1B2HCN9_9PSEU</name>
<dbReference type="PROSITE" id="PS51910">
    <property type="entry name" value="GH18_2"/>
    <property type="match status" value="1"/>
</dbReference>
<dbReference type="Gene3D" id="3.20.20.80">
    <property type="entry name" value="Glycosidases"/>
    <property type="match status" value="1"/>
</dbReference>
<dbReference type="KEGG" id="led:BBK82_04680"/>
<dbReference type="EMBL" id="CP016793">
    <property type="protein sequence ID" value="ANZ35481.1"/>
    <property type="molecule type" value="Genomic_DNA"/>
</dbReference>
<dbReference type="STRING" id="1586287.BBK82_04680"/>
<dbReference type="OrthoDB" id="4326650at2"/>
<organism evidence="3 4">
    <name type="scientific">Lentzea guizhouensis</name>
    <dbReference type="NCBI Taxonomy" id="1586287"/>
    <lineage>
        <taxon>Bacteria</taxon>
        <taxon>Bacillati</taxon>
        <taxon>Actinomycetota</taxon>
        <taxon>Actinomycetes</taxon>
        <taxon>Pseudonocardiales</taxon>
        <taxon>Pseudonocardiaceae</taxon>
        <taxon>Lentzea</taxon>
    </lineage>
</organism>
<dbReference type="AlphaFoldDB" id="A0A1B2HCN9"/>
<protein>
    <submittedName>
        <fullName evidence="3">Chitinase</fullName>
    </submittedName>
</protein>
<dbReference type="InterPro" id="IPR001223">
    <property type="entry name" value="Glyco_hydro18_cat"/>
</dbReference>
<gene>
    <name evidence="3" type="ORF">BBK82_04680</name>
</gene>
<evidence type="ECO:0000256" key="1">
    <source>
        <dbReference type="SAM" id="SignalP"/>
    </source>
</evidence>
<reference evidence="3 4" key="1">
    <citation type="submission" date="2016-07" db="EMBL/GenBank/DDBJ databases">
        <title>Complete genome sequence of the Lentzea guizhouensis DHS C013.</title>
        <authorList>
            <person name="Cao C."/>
        </authorList>
    </citation>
    <scope>NUCLEOTIDE SEQUENCE [LARGE SCALE GENOMIC DNA]</scope>
    <source>
        <strain evidence="3 4">DHS C013</strain>
    </source>
</reference>
<feature type="domain" description="GH18" evidence="2">
    <location>
        <begin position="24"/>
        <end position="299"/>
    </location>
</feature>